<accession>A0A346XR72</accession>
<sequence>MSNQQPPRERVRTGQVVRRRATVRRIDPWSVLKLSVIFYFCFLLVVMLGLSVFWSVILRIGVLETLTSFLDELQLTLVINGGNIARAAFLLGLLNVVLWTGINVFLAFLYNLVADLLGGLRIELASEE</sequence>
<keyword evidence="1" id="KW-0472">Membrane</keyword>
<dbReference type="Pfam" id="PF12089">
    <property type="entry name" value="DUF3566"/>
    <property type="match status" value="1"/>
</dbReference>
<keyword evidence="4" id="KW-1185">Reference proteome</keyword>
<dbReference type="EMBL" id="CP031165">
    <property type="protein sequence ID" value="AXV04719.1"/>
    <property type="molecule type" value="Genomic_DNA"/>
</dbReference>
<dbReference type="InterPro" id="IPR021949">
    <property type="entry name" value="DUF3566_TM"/>
</dbReference>
<dbReference type="Proteomes" id="UP000264006">
    <property type="component" value="Chromosome"/>
</dbReference>
<protein>
    <recommendedName>
        <fullName evidence="2">DUF3566 domain-containing protein</fullName>
    </recommendedName>
</protein>
<evidence type="ECO:0000313" key="4">
    <source>
        <dbReference type="Proteomes" id="UP000264006"/>
    </source>
</evidence>
<keyword evidence="1" id="KW-0812">Transmembrane</keyword>
<evidence type="ECO:0000259" key="2">
    <source>
        <dbReference type="Pfam" id="PF12089"/>
    </source>
</evidence>
<feature type="transmembrane region" description="Helical" evidence="1">
    <location>
        <begin position="87"/>
        <end position="113"/>
    </location>
</feature>
<dbReference type="KEGG" id="euz:DVS28_a0008"/>
<name>A0A346XR72_9ACTN</name>
<gene>
    <name evidence="3" type="ORF">DVS28_a0008</name>
</gene>
<dbReference type="AlphaFoldDB" id="A0A346XR72"/>
<evidence type="ECO:0000313" key="3">
    <source>
        <dbReference type="EMBL" id="AXV04719.1"/>
    </source>
</evidence>
<organism evidence="3 4">
    <name type="scientific">Euzebya pacifica</name>
    <dbReference type="NCBI Taxonomy" id="1608957"/>
    <lineage>
        <taxon>Bacteria</taxon>
        <taxon>Bacillati</taxon>
        <taxon>Actinomycetota</taxon>
        <taxon>Nitriliruptoria</taxon>
        <taxon>Euzebyales</taxon>
    </lineage>
</organism>
<feature type="transmembrane region" description="Helical" evidence="1">
    <location>
        <begin position="34"/>
        <end position="57"/>
    </location>
</feature>
<evidence type="ECO:0000256" key="1">
    <source>
        <dbReference type="SAM" id="Phobius"/>
    </source>
</evidence>
<keyword evidence="1" id="KW-1133">Transmembrane helix</keyword>
<reference evidence="3 4" key="1">
    <citation type="submission" date="2018-09" db="EMBL/GenBank/DDBJ databases">
        <title>Complete genome sequence of Euzebya sp. DY32-46 isolated from seawater of Pacific Ocean.</title>
        <authorList>
            <person name="Xu L."/>
            <person name="Wu Y.-H."/>
            <person name="Xu X.-W."/>
        </authorList>
    </citation>
    <scope>NUCLEOTIDE SEQUENCE [LARGE SCALE GENOMIC DNA]</scope>
    <source>
        <strain evidence="3 4">DY32-46</strain>
    </source>
</reference>
<feature type="domain" description="DUF3566" evidence="2">
    <location>
        <begin position="18"/>
        <end position="125"/>
    </location>
</feature>
<proteinExistence type="predicted"/>